<evidence type="ECO:0000313" key="3">
    <source>
        <dbReference type="Proteomes" id="UP000318483"/>
    </source>
</evidence>
<dbReference type="EMBL" id="CP042261">
    <property type="protein sequence ID" value="QDY70135.1"/>
    <property type="molecule type" value="Genomic_DNA"/>
</dbReference>
<reference evidence="2 3" key="1">
    <citation type="submission" date="2019-07" db="EMBL/GenBank/DDBJ databases">
        <title>Litoreibacter alkalisoli sp. nov., isolated from saline-alkaline soil.</title>
        <authorList>
            <person name="Wang S."/>
            <person name="Xu L."/>
            <person name="Xing Y.-T."/>
            <person name="Sun J.-Q."/>
        </authorList>
    </citation>
    <scope>NUCLEOTIDE SEQUENCE [LARGE SCALE GENOMIC DNA]</scope>
    <source>
        <strain evidence="2 3">LN3S51</strain>
    </source>
</reference>
<name>A0A5B8I870_9RHOB</name>
<evidence type="ECO:0000256" key="1">
    <source>
        <dbReference type="SAM" id="MobiDB-lite"/>
    </source>
</evidence>
<proteinExistence type="predicted"/>
<evidence type="ECO:0000313" key="2">
    <source>
        <dbReference type="EMBL" id="QDY70135.1"/>
    </source>
</evidence>
<dbReference type="RefSeq" id="WP_146365541.1">
    <property type="nucleotide sequence ID" value="NZ_CP042261.1"/>
</dbReference>
<feature type="region of interest" description="Disordered" evidence="1">
    <location>
        <begin position="321"/>
        <end position="344"/>
    </location>
</feature>
<keyword evidence="3" id="KW-1185">Reference proteome</keyword>
<feature type="compositionally biased region" description="Polar residues" evidence="1">
    <location>
        <begin position="325"/>
        <end position="344"/>
    </location>
</feature>
<sequence length="344" mass="38323">MILPLMSAAFAGRMGASFLEDWEEDRDIRRQGERQGSIFDQLGPEFSGDDYAQAAARQGALSPLEMLQQGFTDQRAAFDAEQAMARQRVASGPGYMNAALSREQWETQQRELGEMREWTRAQMVQNGTPGQRQAGENPFTPGVVVDQMTEAYVDDMTMTAAERLAQEAAMVQDQATVQGAQDASALRAREDAMLREDGYVDDTYFTPGSPAREWAVGEAYKARGVGAAPSPLVPAIDEALRVLDGVTFDRDFLSSTEAVNTANYVNEVMAQLRMDYWQNTLGRTDAPGESEMRELMQLFPQVEGKWQNEKQRELVRQVFKRSRTRAQGGTPSAELQGSGWNYDQ</sequence>
<dbReference type="Proteomes" id="UP000318483">
    <property type="component" value="Chromosome"/>
</dbReference>
<dbReference type="AlphaFoldDB" id="A0A5B8I870"/>
<dbReference type="KEGG" id="lit:FPZ52_11215"/>
<accession>A0A5B8I870</accession>
<protein>
    <submittedName>
        <fullName evidence="2">Uncharacterized protein</fullName>
    </submittedName>
</protein>
<organism evidence="2 3">
    <name type="scientific">Qingshengfaniella alkalisoli</name>
    <dbReference type="NCBI Taxonomy" id="2599296"/>
    <lineage>
        <taxon>Bacteria</taxon>
        <taxon>Pseudomonadati</taxon>
        <taxon>Pseudomonadota</taxon>
        <taxon>Alphaproteobacteria</taxon>
        <taxon>Rhodobacterales</taxon>
        <taxon>Paracoccaceae</taxon>
        <taxon>Qingshengfaniella</taxon>
    </lineage>
</organism>
<gene>
    <name evidence="2" type="ORF">FPZ52_11215</name>
</gene>